<evidence type="ECO:0000313" key="3">
    <source>
        <dbReference type="Proteomes" id="UP000054988"/>
    </source>
</evidence>
<accession>A0A0W0FDA7</accession>
<reference evidence="2 3" key="1">
    <citation type="submission" date="2015-12" db="EMBL/GenBank/DDBJ databases">
        <title>Draft genome sequence of Moniliophthora roreri, the causal agent of frosty pod rot of cacao.</title>
        <authorList>
            <person name="Aime M.C."/>
            <person name="Diaz-Valderrama J.R."/>
            <person name="Kijpornyongpan T."/>
            <person name="Phillips-Mora W."/>
        </authorList>
    </citation>
    <scope>NUCLEOTIDE SEQUENCE [LARGE SCALE GENOMIC DNA]</scope>
    <source>
        <strain evidence="2 3">MCA 2952</strain>
    </source>
</reference>
<dbReference type="Proteomes" id="UP000054988">
    <property type="component" value="Unassembled WGS sequence"/>
</dbReference>
<proteinExistence type="predicted"/>
<sequence length="173" mass="19342">MLEDKTEDTRSITGVHLLLLLPLATVTLAAGVVVFRWRFPCTTVDALVKEGASVQELLTKAWKENLLGELEGEFTQTWRRYHEDIENIKLDSTQAPDSRTHPTAWIGFQWRQLRAIDVCYTGLQNLSASITLKTATEKKKRLYFTSFGGYSSGIYTPNTAGSFQIPANLGSAE</sequence>
<name>A0A0W0FDA7_MONRR</name>
<comment type="caution">
    <text evidence="2">The sequence shown here is derived from an EMBL/GenBank/DDBJ whole genome shotgun (WGS) entry which is preliminary data.</text>
</comment>
<keyword evidence="1" id="KW-0812">Transmembrane</keyword>
<keyword evidence="1" id="KW-0472">Membrane</keyword>
<dbReference type="EMBL" id="LATX01002091">
    <property type="protein sequence ID" value="KTB34318.1"/>
    <property type="molecule type" value="Genomic_DNA"/>
</dbReference>
<feature type="transmembrane region" description="Helical" evidence="1">
    <location>
        <begin position="12"/>
        <end position="35"/>
    </location>
</feature>
<dbReference type="AlphaFoldDB" id="A0A0W0FDA7"/>
<evidence type="ECO:0000256" key="1">
    <source>
        <dbReference type="SAM" id="Phobius"/>
    </source>
</evidence>
<protein>
    <submittedName>
        <fullName evidence="2">Uncharacterized protein</fullName>
    </submittedName>
</protein>
<keyword evidence="1" id="KW-1133">Transmembrane helix</keyword>
<gene>
    <name evidence="2" type="ORF">WG66_13110</name>
</gene>
<evidence type="ECO:0000313" key="2">
    <source>
        <dbReference type="EMBL" id="KTB34318.1"/>
    </source>
</evidence>
<organism evidence="2 3">
    <name type="scientific">Moniliophthora roreri</name>
    <name type="common">Frosty pod rot fungus</name>
    <name type="synonym">Monilia roreri</name>
    <dbReference type="NCBI Taxonomy" id="221103"/>
    <lineage>
        <taxon>Eukaryota</taxon>
        <taxon>Fungi</taxon>
        <taxon>Dikarya</taxon>
        <taxon>Basidiomycota</taxon>
        <taxon>Agaricomycotina</taxon>
        <taxon>Agaricomycetes</taxon>
        <taxon>Agaricomycetidae</taxon>
        <taxon>Agaricales</taxon>
        <taxon>Marasmiineae</taxon>
        <taxon>Marasmiaceae</taxon>
        <taxon>Moniliophthora</taxon>
    </lineage>
</organism>